<dbReference type="KEGG" id="kol:Kole_0548"/>
<keyword evidence="4 7" id="KW-0812">Transmembrane</keyword>
<protein>
    <submittedName>
        <fullName evidence="8">Permease</fullName>
    </submittedName>
</protein>
<keyword evidence="6 7" id="KW-0472">Membrane</keyword>
<reference evidence="8 9" key="2">
    <citation type="journal article" date="2011" name="J. Bacteriol.">
        <title>Genome Sequence of Kosmotoga olearia Strain TBF 19.5.1, a Thermophilic Bacterium with a Wide Growth Temperature Range, Isolated from the Troll B Oil Platform in the North Sea.</title>
        <authorList>
            <person name="Swithers K.S."/>
            <person name="Dipippo J.L."/>
            <person name="Bruce D.C."/>
            <person name="Detter C."/>
            <person name="Tapia R."/>
            <person name="Han S."/>
            <person name="Goodwin L.A."/>
            <person name="Han J."/>
            <person name="Woyke T."/>
            <person name="Pitluck S."/>
            <person name="Pennacchio L."/>
            <person name="Nolan M."/>
            <person name="Mikhailova N."/>
            <person name="Land M.L."/>
            <person name="Nesbo C.L."/>
            <person name="Gogarten J.P."/>
            <person name="Noll K.M."/>
        </authorList>
    </citation>
    <scope>NUCLEOTIDE SEQUENCE [LARGE SCALE GENOMIC DNA]</scope>
    <source>
        <strain evidence="9">ATCC BAA-1733 / DSM 21960 / TBF 19.5.1</strain>
    </source>
</reference>
<dbReference type="eggNOG" id="COG0701">
    <property type="taxonomic scope" value="Bacteria"/>
</dbReference>
<evidence type="ECO:0000256" key="4">
    <source>
        <dbReference type="ARBA" id="ARBA00022692"/>
    </source>
</evidence>
<keyword evidence="9" id="KW-1185">Reference proteome</keyword>
<comment type="similarity">
    <text evidence="2">Belongs to the UPF0718 family.</text>
</comment>
<feature type="transmembrane region" description="Helical" evidence="7">
    <location>
        <begin position="247"/>
        <end position="265"/>
    </location>
</feature>
<feature type="transmembrane region" description="Helical" evidence="7">
    <location>
        <begin position="44"/>
        <end position="63"/>
    </location>
</feature>
<feature type="transmembrane region" description="Helical" evidence="7">
    <location>
        <begin position="184"/>
        <end position="200"/>
    </location>
</feature>
<feature type="transmembrane region" description="Helical" evidence="7">
    <location>
        <begin position="343"/>
        <end position="362"/>
    </location>
</feature>
<accession>C5CEM2</accession>
<feature type="transmembrane region" description="Helical" evidence="7">
    <location>
        <begin position="207"/>
        <end position="227"/>
    </location>
</feature>
<sequence>MEFKKFSLLVGGFLLFYLLPFENSNVQQAILGGFTMLSSYAKEHVLFCLIPAFFVAGTITVFVKKSAILRVLGPQAKKIIAYPVAASAGGILAVCSCTILPLFGGIYKRGAGLGPAIAFLFTGPAINVAAIFLTGRVLGWELSIIRLVATISSAIVIGLIMQAIFAEKGEGGFTIVEDEPELSWAQILVFLGLQFVFLIAGGLKINVIIKTTIMVIAALGIILMALNFKPSYSARWIEETWEFTKKILPYLFFGVFIAGIISHSLPKTVVQTFLGGNRLFSNFFASIFGAFMYFATLTEVPIIQSLMELGMGKGPALALFMAGYTLSLPNMIVLTKLLGKKKAFTYFALVIVFSTFWGYLYGNLMK</sequence>
<comment type="subcellular location">
    <subcellularLocation>
        <location evidence="1">Cell membrane</location>
        <topology evidence="1">Multi-pass membrane protein</topology>
    </subcellularLocation>
</comment>
<organism evidence="8 9">
    <name type="scientific">Kosmotoga olearia (strain ATCC BAA-1733 / DSM 21960 / TBF 19.5.1)</name>
    <dbReference type="NCBI Taxonomy" id="521045"/>
    <lineage>
        <taxon>Bacteria</taxon>
        <taxon>Thermotogati</taxon>
        <taxon>Thermotogota</taxon>
        <taxon>Thermotogae</taxon>
        <taxon>Kosmotogales</taxon>
        <taxon>Kosmotogaceae</taxon>
        <taxon>Kosmotoga</taxon>
    </lineage>
</organism>
<reference evidence="8 9" key="1">
    <citation type="submission" date="2009-06" db="EMBL/GenBank/DDBJ databases">
        <title>Complete sequence of Thermotogales bacterium TBF 19.5.1.</title>
        <authorList>
            <consortium name="US DOE Joint Genome Institute"/>
            <person name="Lucas S."/>
            <person name="Copeland A."/>
            <person name="Lapidus A."/>
            <person name="Glavina del Rio T."/>
            <person name="Tice H."/>
            <person name="Bruce D."/>
            <person name="Goodwin L."/>
            <person name="Pitluck S."/>
            <person name="Chertkov O."/>
            <person name="Brettin T."/>
            <person name="Detter J.C."/>
            <person name="Han C."/>
            <person name="Schmutz J."/>
            <person name="Larimer F."/>
            <person name="Land M."/>
            <person name="Hauser L."/>
            <person name="Kyrpides N."/>
            <person name="Ovchinnikova G."/>
            <person name="Noll K."/>
        </authorList>
    </citation>
    <scope>NUCLEOTIDE SEQUENCE [LARGE SCALE GENOMIC DNA]</scope>
    <source>
        <strain evidence="9">ATCC BAA-1733 / DSM 21960 / TBF 19.5.1</strain>
    </source>
</reference>
<proteinExistence type="inferred from homology"/>
<feature type="transmembrane region" description="Helical" evidence="7">
    <location>
        <begin position="84"/>
        <end position="107"/>
    </location>
</feature>
<dbReference type="PANTHER" id="PTHR43299">
    <property type="entry name" value="UPF0718 PROTEIN YRAQ"/>
    <property type="match status" value="1"/>
</dbReference>
<evidence type="ECO:0000256" key="7">
    <source>
        <dbReference type="SAM" id="Phobius"/>
    </source>
</evidence>
<evidence type="ECO:0000313" key="8">
    <source>
        <dbReference type="EMBL" id="ACR79268.1"/>
    </source>
</evidence>
<dbReference type="EMBL" id="CP001634">
    <property type="protein sequence ID" value="ACR79268.1"/>
    <property type="molecule type" value="Genomic_DNA"/>
</dbReference>
<keyword evidence="5 7" id="KW-1133">Transmembrane helix</keyword>
<dbReference type="Proteomes" id="UP000002382">
    <property type="component" value="Chromosome"/>
</dbReference>
<evidence type="ECO:0000256" key="1">
    <source>
        <dbReference type="ARBA" id="ARBA00004651"/>
    </source>
</evidence>
<evidence type="ECO:0000256" key="6">
    <source>
        <dbReference type="ARBA" id="ARBA00023136"/>
    </source>
</evidence>
<evidence type="ECO:0000313" key="9">
    <source>
        <dbReference type="Proteomes" id="UP000002382"/>
    </source>
</evidence>
<evidence type="ECO:0000256" key="5">
    <source>
        <dbReference type="ARBA" id="ARBA00022989"/>
    </source>
</evidence>
<dbReference type="Pfam" id="PF03773">
    <property type="entry name" value="ArsP_1"/>
    <property type="match status" value="1"/>
</dbReference>
<evidence type="ECO:0000256" key="2">
    <source>
        <dbReference type="ARBA" id="ARBA00006386"/>
    </source>
</evidence>
<feature type="transmembrane region" description="Helical" evidence="7">
    <location>
        <begin position="113"/>
        <end position="133"/>
    </location>
</feature>
<feature type="transmembrane region" description="Helical" evidence="7">
    <location>
        <begin position="316"/>
        <end position="334"/>
    </location>
</feature>
<dbReference type="InterPro" id="IPR005524">
    <property type="entry name" value="DUF318"/>
</dbReference>
<dbReference type="STRING" id="521045.Kole_0548"/>
<name>C5CEM2_KOSOT</name>
<feature type="transmembrane region" description="Helical" evidence="7">
    <location>
        <begin position="277"/>
        <end position="296"/>
    </location>
</feature>
<dbReference type="GO" id="GO:0005886">
    <property type="term" value="C:plasma membrane"/>
    <property type="evidence" value="ECO:0007669"/>
    <property type="project" value="UniProtKB-SubCell"/>
</dbReference>
<evidence type="ECO:0000256" key="3">
    <source>
        <dbReference type="ARBA" id="ARBA00022475"/>
    </source>
</evidence>
<dbReference type="HOGENOM" id="CLU_058185_0_0_0"/>
<keyword evidence="3" id="KW-1003">Cell membrane</keyword>
<dbReference type="PANTHER" id="PTHR43299:SF1">
    <property type="entry name" value="UPF0718 PROTEIN YRAQ"/>
    <property type="match status" value="1"/>
</dbReference>
<feature type="transmembrane region" description="Helical" evidence="7">
    <location>
        <begin position="145"/>
        <end position="164"/>
    </location>
</feature>
<dbReference type="AlphaFoldDB" id="C5CEM2"/>
<gene>
    <name evidence="8" type="ordered locus">Kole_0548</name>
</gene>